<dbReference type="EMBL" id="FWFL01000007">
    <property type="protein sequence ID" value="SLN52832.1"/>
    <property type="molecule type" value="Genomic_DNA"/>
</dbReference>
<feature type="transmembrane region" description="Helical" evidence="1">
    <location>
        <begin position="144"/>
        <end position="165"/>
    </location>
</feature>
<keyword evidence="3" id="KW-1185">Reference proteome</keyword>
<name>A0A1Y5T2U4_9RHOB</name>
<sequence length="166" mass="17979">MGGRGPHVVHNLKKLIQFGPGGVYISNPRQKAPVMQTLVLYLVTALVFLGLDAVMLKAVMRPLFDTHIGSLFAAELRLAPAALFYLFYVAGILWFVSLPALRAGTPLTALLAGAFLGALAYGTYEFTNYATLRDWHWHMVAVDVTWGAVLTAVSAWSGVMAARMVG</sequence>
<evidence type="ECO:0000313" key="2">
    <source>
        <dbReference type="EMBL" id="SLN52832.1"/>
    </source>
</evidence>
<reference evidence="2 3" key="1">
    <citation type="submission" date="2017-03" db="EMBL/GenBank/DDBJ databases">
        <authorList>
            <person name="Afonso C.L."/>
            <person name="Miller P.J."/>
            <person name="Scott M.A."/>
            <person name="Spackman E."/>
            <person name="Goraichik I."/>
            <person name="Dimitrov K.M."/>
            <person name="Suarez D.L."/>
            <person name="Swayne D.E."/>
        </authorList>
    </citation>
    <scope>NUCLEOTIDE SEQUENCE [LARGE SCALE GENOMIC DNA]</scope>
    <source>
        <strain evidence="2 3">CECT 8287</strain>
    </source>
</reference>
<feature type="transmembrane region" description="Helical" evidence="1">
    <location>
        <begin position="103"/>
        <end position="124"/>
    </location>
</feature>
<dbReference type="AlphaFoldDB" id="A0A1Y5T2U4"/>
<evidence type="ECO:0000313" key="3">
    <source>
        <dbReference type="Proteomes" id="UP000193827"/>
    </source>
</evidence>
<organism evidence="2 3">
    <name type="scientific">Roseovarius litorisediminis</name>
    <dbReference type="NCBI Taxonomy" id="1312363"/>
    <lineage>
        <taxon>Bacteria</taxon>
        <taxon>Pseudomonadati</taxon>
        <taxon>Pseudomonadota</taxon>
        <taxon>Alphaproteobacteria</taxon>
        <taxon>Rhodobacterales</taxon>
        <taxon>Roseobacteraceae</taxon>
        <taxon>Roseovarius</taxon>
    </lineage>
</organism>
<dbReference type="InterPro" id="IPR018687">
    <property type="entry name" value="DUF2177_membr"/>
</dbReference>
<evidence type="ECO:0000256" key="1">
    <source>
        <dbReference type="SAM" id="Phobius"/>
    </source>
</evidence>
<dbReference type="Proteomes" id="UP000193827">
    <property type="component" value="Unassembled WGS sequence"/>
</dbReference>
<protein>
    <recommendedName>
        <fullName evidence="4">DUF2177 domain-containing protein</fullName>
    </recommendedName>
</protein>
<feature type="transmembrane region" description="Helical" evidence="1">
    <location>
        <begin position="78"/>
        <end position="96"/>
    </location>
</feature>
<proteinExistence type="predicted"/>
<accession>A0A1Y5T2U4</accession>
<keyword evidence="1" id="KW-1133">Transmembrane helix</keyword>
<keyword evidence="1" id="KW-0472">Membrane</keyword>
<keyword evidence="1" id="KW-0812">Transmembrane</keyword>
<gene>
    <name evidence="2" type="ORF">PEL8287_02806</name>
</gene>
<dbReference type="Pfam" id="PF09945">
    <property type="entry name" value="DUF2177"/>
    <property type="match status" value="1"/>
</dbReference>
<evidence type="ECO:0008006" key="4">
    <source>
        <dbReference type="Google" id="ProtNLM"/>
    </source>
</evidence>
<feature type="transmembrane region" description="Helical" evidence="1">
    <location>
        <begin position="38"/>
        <end position="58"/>
    </location>
</feature>